<dbReference type="EMBL" id="BK067782">
    <property type="protein sequence ID" value="DBA51663.1"/>
    <property type="molecule type" value="Genomic_DNA"/>
</dbReference>
<accession>A0AAT9J8Y4</accession>
<protein>
    <submittedName>
        <fullName evidence="1">ORF16</fullName>
    </submittedName>
</protein>
<sequence length="85" mass="9757">MTKCKCGSPPCKCKSFQRDTKCEHRLKGEFGKELHECGKAGIFREDCNTFFQSKKVLCEEHYGQHYRYAHTKCGICGTTYAECCC</sequence>
<organism evidence="1">
    <name type="scientific">Nitrosopumilaceae spindle-shaped virus</name>
    <dbReference type="NCBI Taxonomy" id="3065433"/>
    <lineage>
        <taxon>Viruses</taxon>
    </lineage>
</organism>
<reference evidence="1" key="1">
    <citation type="journal article" date="2024" name="Environ. Microbiol. Rep.">
        <title>Hiding in plain sight: The discovery of complete genomes of 11 hypothetical spindle-shaped viruses that putatively infect mesophilic ammonia-oxidizing archaea.</title>
        <authorList>
            <person name="Ni Y."/>
            <person name="Xu T."/>
            <person name="Yan S."/>
            <person name="Chen L."/>
            <person name="Wang Y."/>
        </authorList>
    </citation>
    <scope>NUCLEOTIDE SEQUENCE</scope>
    <source>
        <strain evidence="1">NMP1</strain>
    </source>
</reference>
<proteinExistence type="predicted"/>
<evidence type="ECO:0000313" key="1">
    <source>
        <dbReference type="EMBL" id="DBA51663.1"/>
    </source>
</evidence>
<name>A0AAT9J8Y4_9VIRU</name>
<reference evidence="1" key="2">
    <citation type="submission" date="2024-03" db="EMBL/GenBank/DDBJ databases">
        <authorList>
            <person name="Ni Y."/>
            <person name="Xu T."/>
            <person name="Yan S."/>
            <person name="Chen L."/>
            <person name="Wang Y."/>
        </authorList>
    </citation>
    <scope>NUCLEOTIDE SEQUENCE</scope>
    <source>
        <strain evidence="1">NMP1</strain>
    </source>
</reference>